<reference evidence="2 3" key="1">
    <citation type="submission" date="2023-07" db="EMBL/GenBank/DDBJ databases">
        <title>Sorghum-associated microbial communities from plants grown in Nebraska, USA.</title>
        <authorList>
            <person name="Schachtman D."/>
        </authorList>
    </citation>
    <scope>NUCLEOTIDE SEQUENCE [LARGE SCALE GENOMIC DNA]</scope>
    <source>
        <strain evidence="2 3">2980</strain>
    </source>
</reference>
<organism evidence="2 3">
    <name type="scientific">Microbacterium resistens</name>
    <dbReference type="NCBI Taxonomy" id="156977"/>
    <lineage>
        <taxon>Bacteria</taxon>
        <taxon>Bacillati</taxon>
        <taxon>Actinomycetota</taxon>
        <taxon>Actinomycetes</taxon>
        <taxon>Micrococcales</taxon>
        <taxon>Microbacteriaceae</taxon>
        <taxon>Microbacterium</taxon>
    </lineage>
</organism>
<dbReference type="EMBL" id="JAVDUM010000017">
    <property type="protein sequence ID" value="MDR6868695.1"/>
    <property type="molecule type" value="Genomic_DNA"/>
</dbReference>
<feature type="compositionally biased region" description="Basic and acidic residues" evidence="1">
    <location>
        <begin position="24"/>
        <end position="34"/>
    </location>
</feature>
<keyword evidence="3" id="KW-1185">Reference proteome</keyword>
<dbReference type="Proteomes" id="UP001259347">
    <property type="component" value="Unassembled WGS sequence"/>
</dbReference>
<accession>A0ABU1SGG5</accession>
<protein>
    <submittedName>
        <fullName evidence="2">Uncharacterized protein</fullName>
    </submittedName>
</protein>
<dbReference type="RefSeq" id="WP_310022779.1">
    <property type="nucleotide sequence ID" value="NZ_JAVDUM010000017.1"/>
</dbReference>
<evidence type="ECO:0000256" key="1">
    <source>
        <dbReference type="SAM" id="MobiDB-lite"/>
    </source>
</evidence>
<comment type="caution">
    <text evidence="2">The sequence shown here is derived from an EMBL/GenBank/DDBJ whole genome shotgun (WGS) entry which is preliminary data.</text>
</comment>
<gene>
    <name evidence="2" type="ORF">J2Y69_003319</name>
</gene>
<feature type="region of interest" description="Disordered" evidence="1">
    <location>
        <begin position="24"/>
        <end position="48"/>
    </location>
</feature>
<evidence type="ECO:0000313" key="2">
    <source>
        <dbReference type="EMBL" id="MDR6868695.1"/>
    </source>
</evidence>
<name>A0ABU1SGG5_9MICO</name>
<sequence>MNTLPAASTCRVLVTVPIPLHRDTDDDLLEESRERRVHHDPRPALRDPLASPAYRARFGASWRAEQRGTRHLKAAVA</sequence>
<proteinExistence type="predicted"/>
<evidence type="ECO:0000313" key="3">
    <source>
        <dbReference type="Proteomes" id="UP001259347"/>
    </source>
</evidence>